<keyword evidence="2" id="KW-1185">Reference proteome</keyword>
<gene>
    <name evidence="1" type="ORF">C1I98_37760</name>
</gene>
<accession>A0A2W2EBN9</accession>
<comment type="caution">
    <text evidence="1">The sequence shown here is derived from an EMBL/GenBank/DDBJ whole genome shotgun (WGS) entry which is preliminary data.</text>
</comment>
<reference evidence="1 2" key="1">
    <citation type="submission" date="2018-01" db="EMBL/GenBank/DDBJ databases">
        <title>Draft genome sequence of Sphaerisporangium sp. 7K107.</title>
        <authorList>
            <person name="Sahin N."/>
            <person name="Saygin H."/>
            <person name="Ay H."/>
        </authorList>
    </citation>
    <scope>NUCLEOTIDE SEQUENCE [LARGE SCALE GENOMIC DNA]</scope>
    <source>
        <strain evidence="1 2">7K107</strain>
    </source>
</reference>
<sequence>MTQLALKPPTSDIDDRLDGISPAALTTMCNAAARFFERHAPGGDAQVVTAAFGGLTVDAPPDAAGRVSKDRSHYRKQGLHIHHMGMLPGLPGDAA</sequence>
<organism evidence="1 2">
    <name type="scientific">Spongiactinospora gelatinilytica</name>
    <dbReference type="NCBI Taxonomy" id="2666298"/>
    <lineage>
        <taxon>Bacteria</taxon>
        <taxon>Bacillati</taxon>
        <taxon>Actinomycetota</taxon>
        <taxon>Actinomycetes</taxon>
        <taxon>Streptosporangiales</taxon>
        <taxon>Streptosporangiaceae</taxon>
        <taxon>Spongiactinospora</taxon>
    </lineage>
</organism>
<dbReference type="EMBL" id="POUA01000620">
    <property type="protein sequence ID" value="PZG19881.1"/>
    <property type="molecule type" value="Genomic_DNA"/>
</dbReference>
<proteinExistence type="predicted"/>
<evidence type="ECO:0000313" key="2">
    <source>
        <dbReference type="Proteomes" id="UP000248544"/>
    </source>
</evidence>
<evidence type="ECO:0000313" key="1">
    <source>
        <dbReference type="EMBL" id="PZG19881.1"/>
    </source>
</evidence>
<protein>
    <submittedName>
        <fullName evidence="1">Uncharacterized protein</fullName>
    </submittedName>
</protein>
<dbReference type="RefSeq" id="WP_111172043.1">
    <property type="nucleotide sequence ID" value="NZ_POUA01000620.1"/>
</dbReference>
<name>A0A2W2EBN9_9ACTN</name>
<dbReference type="Proteomes" id="UP000248544">
    <property type="component" value="Unassembled WGS sequence"/>
</dbReference>
<dbReference type="AlphaFoldDB" id="A0A2W2EBN9"/>